<feature type="compositionally biased region" description="Basic and acidic residues" evidence="1">
    <location>
        <begin position="705"/>
        <end position="714"/>
    </location>
</feature>
<name>A0A0F7UAX0_NEOCL</name>
<organism evidence="2">
    <name type="scientific">Neospora caninum (strain Liverpool)</name>
    <dbReference type="NCBI Taxonomy" id="572307"/>
    <lineage>
        <taxon>Eukaryota</taxon>
        <taxon>Sar</taxon>
        <taxon>Alveolata</taxon>
        <taxon>Apicomplexa</taxon>
        <taxon>Conoidasida</taxon>
        <taxon>Coccidia</taxon>
        <taxon>Eucoccidiorida</taxon>
        <taxon>Eimeriorina</taxon>
        <taxon>Sarcocystidae</taxon>
        <taxon>Neospora</taxon>
    </lineage>
</organism>
<feature type="region of interest" description="Disordered" evidence="1">
    <location>
        <begin position="1"/>
        <end position="223"/>
    </location>
</feature>
<protein>
    <submittedName>
        <fullName evidence="2">Uncharacterized protein</fullName>
    </submittedName>
</protein>
<feature type="compositionally biased region" description="Low complexity" evidence="1">
    <location>
        <begin position="852"/>
        <end position="864"/>
    </location>
</feature>
<feature type="region of interest" description="Disordered" evidence="1">
    <location>
        <begin position="705"/>
        <end position="982"/>
    </location>
</feature>
<feature type="compositionally biased region" description="Basic and acidic residues" evidence="1">
    <location>
        <begin position="935"/>
        <end position="970"/>
    </location>
</feature>
<feature type="compositionally biased region" description="Polar residues" evidence="1">
    <location>
        <begin position="731"/>
        <end position="758"/>
    </location>
</feature>
<feature type="region of interest" description="Disordered" evidence="1">
    <location>
        <begin position="382"/>
        <end position="403"/>
    </location>
</feature>
<gene>
    <name evidence="2" type="ORF">BN1204_013850</name>
</gene>
<feature type="compositionally biased region" description="Low complexity" evidence="1">
    <location>
        <begin position="501"/>
        <end position="515"/>
    </location>
</feature>
<dbReference type="AlphaFoldDB" id="A0A0F7UAX0"/>
<accession>A0A0F7UAX0</accession>
<dbReference type="EMBL" id="LN714479">
    <property type="protein sequence ID" value="CEL65542.1"/>
    <property type="molecule type" value="Genomic_DNA"/>
</dbReference>
<feature type="compositionally biased region" description="Basic and acidic residues" evidence="1">
    <location>
        <begin position="133"/>
        <end position="210"/>
    </location>
</feature>
<feature type="compositionally biased region" description="Pro residues" evidence="1">
    <location>
        <begin position="784"/>
        <end position="801"/>
    </location>
</feature>
<feature type="compositionally biased region" description="Low complexity" evidence="1">
    <location>
        <begin position="909"/>
        <end position="931"/>
    </location>
</feature>
<feature type="compositionally biased region" description="Basic and acidic residues" evidence="1">
    <location>
        <begin position="600"/>
        <end position="621"/>
    </location>
</feature>
<feature type="compositionally biased region" description="Low complexity" evidence="1">
    <location>
        <begin position="716"/>
        <end position="730"/>
    </location>
</feature>
<feature type="compositionally biased region" description="Polar residues" evidence="1">
    <location>
        <begin position="549"/>
        <end position="563"/>
    </location>
</feature>
<sequence>MARSEKSAKTPARRAKSKATASATQSSLALRQDGNGRDPVSSSALRRAKRASGLEREEKRAVRKKKGETRTDFLRASRLSSASREGAAKKRKKTSCPLSRKKAALSSLATGRRASHLARKDREAGQGPATTRKTGEETSSKDGEDRASQDGEDRASKDGEETCSKDGEDRASKDGEEASSKDGEDISSKDRVSEEERKGGDVRARQKPEHAPQTLRRNGLPEFDEKHCMAASSRESLSSFSPSLPSFSSWFPTEEPPSACVPQESRLVRAGWASGREERCEDVLASRRGLPAKTRAGFDAPECTYSGAWCECWRDGGPSPPLLAPCVESGRFSACCRCDASRLDREGLCAQDGGAQALGVSHALAGCACVAAFCPVATRPTSPRPRRWGPFSESPTCGGESDSDEEFSGFKRLRILDVDARGGFGASGVITVIDQAAFQRSLADALLQRQLASLPRPDWGGASDARPGKLRKTLAETVPRKAAESARETGSAALRADLPTSSPFAAAGPPRSPSRAAEKTSTHRQALRHRPGSGRAVAVSPSCHGTGESPLQSPDQDQGSRNDASLAPSVRESASSLCSSSLSHDSQSPKKIRSATGGEEGSRRDGAATEAERETRTDDQTATRNTGELCSESVEGEGNRPSSRHLSSRRWFPSPARLNAQQRTLCEFLLRVAARRERLERAGRYLSSLPLPRVSLEALEQAQRRLAREEDGTRLHAASSSHPFSAVSVSGTDSLQRESQQSRQTNSTGSALSSTSRGDSAESPAHQISADSMESATSSSRPSSRPPRPSTSLPSPIPSPSSLPSSPLRSASLSSSVPSSPLPSSSVAASSLSSPLHALPPLSNEATSCVWHGAHASSSSASSGELETRVPSPFKTEEPSDEWRRSVSSCSTSVSSFDPERDRTKSSESSACFSEKGKSSSSCSLSSSSLSHTGLGDDVHAAVSEADKVTGEGRKRGDKGEKRNRQREEGDSLVGAGETHETDGRVCCGGRCAERRSVRNPVARSRTLFEDFLRSFGRTQRAAELARWRDVEDSFAWLRSG</sequence>
<feature type="compositionally biased region" description="Low complexity" evidence="1">
    <location>
        <begin position="802"/>
        <end position="843"/>
    </location>
</feature>
<feature type="compositionally biased region" description="Basic residues" evidence="1">
    <location>
        <begin position="89"/>
        <end position="103"/>
    </location>
</feature>
<feature type="compositionally biased region" description="Basic and acidic residues" evidence="1">
    <location>
        <begin position="478"/>
        <end position="487"/>
    </location>
</feature>
<proteinExistence type="predicted"/>
<feature type="compositionally biased region" description="Basic and acidic residues" evidence="1">
    <location>
        <begin position="875"/>
        <end position="885"/>
    </location>
</feature>
<evidence type="ECO:0000256" key="1">
    <source>
        <dbReference type="SAM" id="MobiDB-lite"/>
    </source>
</evidence>
<feature type="compositionally biased region" description="Low complexity" evidence="1">
    <location>
        <begin position="886"/>
        <end position="896"/>
    </location>
</feature>
<feature type="region of interest" description="Disordered" evidence="1">
    <location>
        <begin position="455"/>
        <end position="649"/>
    </location>
</feature>
<feature type="compositionally biased region" description="Low complexity" evidence="1">
    <location>
        <begin position="18"/>
        <end position="32"/>
    </location>
</feature>
<evidence type="ECO:0000313" key="2">
    <source>
        <dbReference type="EMBL" id="CEL65542.1"/>
    </source>
</evidence>
<feature type="compositionally biased region" description="Low complexity" evidence="1">
    <location>
        <begin position="569"/>
        <end position="586"/>
    </location>
</feature>
<reference evidence="2" key="1">
    <citation type="journal article" date="2015" name="PLoS ONE">
        <title>Comprehensive Evaluation of Toxoplasma gondii VEG and Neospora caninum LIV Genomes with Tachyzoite Stage Transcriptome and Proteome Defines Novel Transcript Features.</title>
        <authorList>
            <person name="Ramaprasad A."/>
            <person name="Mourier T."/>
            <person name="Naeem R."/>
            <person name="Malas T.B."/>
            <person name="Moussa E."/>
            <person name="Panigrahi A."/>
            <person name="Vermont S.J."/>
            <person name="Otto T.D."/>
            <person name="Wastling J."/>
            <person name="Pain A."/>
        </authorList>
    </citation>
    <scope>NUCLEOTIDE SEQUENCE</scope>
    <source>
        <strain evidence="2">Liverpool</strain>
    </source>
</reference>
<feature type="compositionally biased region" description="Low complexity" evidence="1">
    <location>
        <begin position="769"/>
        <end position="783"/>
    </location>
</feature>